<dbReference type="KEGG" id="bor:COCMIDRAFT_51853"/>
<dbReference type="OrthoDB" id="3775508at2759"/>
<evidence type="ECO:0000256" key="1">
    <source>
        <dbReference type="SAM" id="SignalP"/>
    </source>
</evidence>
<evidence type="ECO:0000313" key="2">
    <source>
        <dbReference type="EMBL" id="EUC41381.1"/>
    </source>
</evidence>
<gene>
    <name evidence="2" type="ORF">COCMIDRAFT_51853</name>
</gene>
<organism evidence="2 3">
    <name type="scientific">Bipolaris oryzae ATCC 44560</name>
    <dbReference type="NCBI Taxonomy" id="930090"/>
    <lineage>
        <taxon>Eukaryota</taxon>
        <taxon>Fungi</taxon>
        <taxon>Dikarya</taxon>
        <taxon>Ascomycota</taxon>
        <taxon>Pezizomycotina</taxon>
        <taxon>Dothideomycetes</taxon>
        <taxon>Pleosporomycetidae</taxon>
        <taxon>Pleosporales</taxon>
        <taxon>Pleosporineae</taxon>
        <taxon>Pleosporaceae</taxon>
        <taxon>Bipolaris</taxon>
    </lineage>
</organism>
<feature type="chain" id="PRO_5004886703" evidence="1">
    <location>
        <begin position="18"/>
        <end position="68"/>
    </location>
</feature>
<dbReference type="HOGENOM" id="CLU_196189_0_0_1"/>
<feature type="non-terminal residue" evidence="2">
    <location>
        <position position="1"/>
    </location>
</feature>
<protein>
    <submittedName>
        <fullName evidence="2">Uncharacterized protein</fullName>
    </submittedName>
</protein>
<feature type="signal peptide" evidence="1">
    <location>
        <begin position="1"/>
        <end position="17"/>
    </location>
</feature>
<accession>W6ZCB2</accession>
<keyword evidence="3" id="KW-1185">Reference proteome</keyword>
<dbReference type="Proteomes" id="UP000054032">
    <property type="component" value="Unassembled WGS sequence"/>
</dbReference>
<dbReference type="AlphaFoldDB" id="W6ZCB2"/>
<name>W6ZCB2_COCMI</name>
<keyword evidence="1" id="KW-0732">Signal</keyword>
<sequence>IKVSLVITAIAASMAQASPAVVSVERSFKQLRNEDGADVAIACAECPCEGFTGLCKCVSDPPNQYSCL</sequence>
<proteinExistence type="predicted"/>
<evidence type="ECO:0000313" key="3">
    <source>
        <dbReference type="Proteomes" id="UP000054032"/>
    </source>
</evidence>
<dbReference type="EMBL" id="KI964106">
    <property type="protein sequence ID" value="EUC41381.1"/>
    <property type="molecule type" value="Genomic_DNA"/>
</dbReference>
<reference evidence="2 3" key="1">
    <citation type="journal article" date="2013" name="PLoS Genet.">
        <title>Comparative genome structure, secondary metabolite, and effector coding capacity across Cochliobolus pathogens.</title>
        <authorList>
            <person name="Condon B.J."/>
            <person name="Leng Y."/>
            <person name="Wu D."/>
            <person name="Bushley K.E."/>
            <person name="Ohm R.A."/>
            <person name="Otillar R."/>
            <person name="Martin J."/>
            <person name="Schackwitz W."/>
            <person name="Grimwood J."/>
            <person name="MohdZainudin N."/>
            <person name="Xue C."/>
            <person name="Wang R."/>
            <person name="Manning V.A."/>
            <person name="Dhillon B."/>
            <person name="Tu Z.J."/>
            <person name="Steffenson B.J."/>
            <person name="Salamov A."/>
            <person name="Sun H."/>
            <person name="Lowry S."/>
            <person name="LaButti K."/>
            <person name="Han J."/>
            <person name="Copeland A."/>
            <person name="Lindquist E."/>
            <person name="Barry K."/>
            <person name="Schmutz J."/>
            <person name="Baker S.E."/>
            <person name="Ciuffetti L.M."/>
            <person name="Grigoriev I.V."/>
            <person name="Zhong S."/>
            <person name="Turgeon B.G."/>
        </authorList>
    </citation>
    <scope>NUCLEOTIDE SEQUENCE [LARGE SCALE GENOMIC DNA]</scope>
    <source>
        <strain evidence="2 3">ATCC 44560</strain>
    </source>
</reference>
<dbReference type="GeneID" id="19124525"/>
<dbReference type="RefSeq" id="XP_007692118.1">
    <property type="nucleotide sequence ID" value="XM_007693928.1"/>
</dbReference>
<feature type="non-terminal residue" evidence="2">
    <location>
        <position position="68"/>
    </location>
</feature>